<name>A0A367IPU3_RHIST</name>
<dbReference type="Proteomes" id="UP000253551">
    <property type="component" value="Unassembled WGS sequence"/>
</dbReference>
<reference evidence="2 3" key="1">
    <citation type="journal article" date="2018" name="G3 (Bethesda)">
        <title>Phylogenetic and Phylogenomic Definition of Rhizopus Species.</title>
        <authorList>
            <person name="Gryganskyi A.P."/>
            <person name="Golan J."/>
            <person name="Dolatabadi S."/>
            <person name="Mondo S."/>
            <person name="Robb S."/>
            <person name="Idnurm A."/>
            <person name="Muszewska A."/>
            <person name="Steczkiewicz K."/>
            <person name="Masonjones S."/>
            <person name="Liao H.L."/>
            <person name="Gajdeczka M.T."/>
            <person name="Anike F."/>
            <person name="Vuek A."/>
            <person name="Anishchenko I.M."/>
            <person name="Voigt K."/>
            <person name="de Hoog G.S."/>
            <person name="Smith M.E."/>
            <person name="Heitman J."/>
            <person name="Vilgalys R."/>
            <person name="Stajich J.E."/>
        </authorList>
    </citation>
    <scope>NUCLEOTIDE SEQUENCE [LARGE SCALE GENOMIC DNA]</scope>
    <source>
        <strain evidence="2 3">LSU 92-RS-03</strain>
    </source>
</reference>
<proteinExistence type="predicted"/>
<dbReference type="InterPro" id="IPR026156">
    <property type="entry name" value="FNIP_fam"/>
</dbReference>
<evidence type="ECO:0000313" key="2">
    <source>
        <dbReference type="EMBL" id="RCH79672.1"/>
    </source>
</evidence>
<dbReference type="PRINTS" id="PR02073">
    <property type="entry name" value="FOLLICULNIP1"/>
</dbReference>
<dbReference type="STRING" id="4846.A0A367IPU3"/>
<dbReference type="InterPro" id="IPR028086">
    <property type="entry name" value="FNIP_C_dom"/>
</dbReference>
<evidence type="ECO:0000313" key="3">
    <source>
        <dbReference type="Proteomes" id="UP000253551"/>
    </source>
</evidence>
<gene>
    <name evidence="2" type="ORF">CU098_006942</name>
</gene>
<dbReference type="OrthoDB" id="10051712at2759"/>
<dbReference type="AlphaFoldDB" id="A0A367IPU3"/>
<protein>
    <recommendedName>
        <fullName evidence="1">Folliculin-interacting protein C-terminal domain-containing protein</fullName>
    </recommendedName>
</protein>
<feature type="domain" description="Folliculin-interacting protein C-terminal" evidence="1">
    <location>
        <begin position="15"/>
        <end position="114"/>
    </location>
</feature>
<sequence length="115" mass="12771">MPLPLLSPSECFHVPMPKSTITHMEPDITHYQQRANSDTIIPSHIKTDRLFAKSYGRSLMGSYSDTYKSDFVLLGIPTLPPTTILDADLRSTLDQFTLSDSVNEASCLVIDANNL</sequence>
<evidence type="ECO:0000259" key="1">
    <source>
        <dbReference type="Pfam" id="PF14638"/>
    </source>
</evidence>
<keyword evidence="3" id="KW-1185">Reference proteome</keyword>
<dbReference type="Pfam" id="PF14638">
    <property type="entry name" value="FNIP_C"/>
    <property type="match status" value="1"/>
</dbReference>
<accession>A0A367IPU3</accession>
<dbReference type="EMBL" id="PJQM01006442">
    <property type="protein sequence ID" value="RCH79672.1"/>
    <property type="molecule type" value="Genomic_DNA"/>
</dbReference>
<organism evidence="2 3">
    <name type="scientific">Rhizopus stolonifer</name>
    <name type="common">Rhizopus nigricans</name>
    <dbReference type="NCBI Taxonomy" id="4846"/>
    <lineage>
        <taxon>Eukaryota</taxon>
        <taxon>Fungi</taxon>
        <taxon>Fungi incertae sedis</taxon>
        <taxon>Mucoromycota</taxon>
        <taxon>Mucoromycotina</taxon>
        <taxon>Mucoromycetes</taxon>
        <taxon>Mucorales</taxon>
        <taxon>Mucorineae</taxon>
        <taxon>Rhizopodaceae</taxon>
        <taxon>Rhizopus</taxon>
    </lineage>
</organism>
<comment type="caution">
    <text evidence="2">The sequence shown here is derived from an EMBL/GenBank/DDBJ whole genome shotgun (WGS) entry which is preliminary data.</text>
</comment>